<accession>A0A0V1KJK3</accession>
<reference evidence="1 2" key="1">
    <citation type="submission" date="2015-05" db="EMBL/GenBank/DDBJ databases">
        <title>Evolution of Trichinella species and genotypes.</title>
        <authorList>
            <person name="Korhonen P.K."/>
            <person name="Edoardo P."/>
            <person name="Giuseppe L.R."/>
            <person name="Gasser R.B."/>
        </authorList>
    </citation>
    <scope>NUCLEOTIDE SEQUENCE [LARGE SCALE GENOMIC DNA]</scope>
    <source>
        <strain evidence="1">ISS10</strain>
    </source>
</reference>
<dbReference type="Proteomes" id="UP000054721">
    <property type="component" value="Unassembled WGS sequence"/>
</dbReference>
<evidence type="ECO:0000313" key="2">
    <source>
        <dbReference type="Proteomes" id="UP000054721"/>
    </source>
</evidence>
<keyword evidence="2" id="KW-1185">Reference proteome</keyword>
<sequence length="75" mass="8246">INLNFGECLCYCCASVHQPYALSSGNACSVTSRMHFVRIDDHFSAAFLYFRQTMNVTANTQIKATIGIADGHKAN</sequence>
<protein>
    <submittedName>
        <fullName evidence="1">Uncharacterized protein</fullName>
    </submittedName>
</protein>
<evidence type="ECO:0000313" key="1">
    <source>
        <dbReference type="EMBL" id="KRZ47444.1"/>
    </source>
</evidence>
<dbReference type="EMBL" id="JYDW01000789">
    <property type="protein sequence ID" value="KRZ47444.1"/>
    <property type="molecule type" value="Genomic_DNA"/>
</dbReference>
<proteinExistence type="predicted"/>
<organism evidence="1 2">
    <name type="scientific">Trichinella nativa</name>
    <dbReference type="NCBI Taxonomy" id="6335"/>
    <lineage>
        <taxon>Eukaryota</taxon>
        <taxon>Metazoa</taxon>
        <taxon>Ecdysozoa</taxon>
        <taxon>Nematoda</taxon>
        <taxon>Enoplea</taxon>
        <taxon>Dorylaimia</taxon>
        <taxon>Trichinellida</taxon>
        <taxon>Trichinellidae</taxon>
        <taxon>Trichinella</taxon>
    </lineage>
</organism>
<feature type="non-terminal residue" evidence="1">
    <location>
        <position position="75"/>
    </location>
</feature>
<gene>
    <name evidence="1" type="ORF">T02_493</name>
</gene>
<feature type="non-terminal residue" evidence="1">
    <location>
        <position position="1"/>
    </location>
</feature>
<dbReference type="AlphaFoldDB" id="A0A0V1KJK3"/>
<name>A0A0V1KJK3_9BILA</name>
<comment type="caution">
    <text evidence="1">The sequence shown here is derived from an EMBL/GenBank/DDBJ whole genome shotgun (WGS) entry which is preliminary data.</text>
</comment>